<protein>
    <submittedName>
        <fullName evidence="2">Haem-binding domain-containing protein</fullName>
    </submittedName>
</protein>
<dbReference type="STRING" id="1419482.SAMN05444266_109364"/>
<dbReference type="Proteomes" id="UP000184420">
    <property type="component" value="Unassembled WGS sequence"/>
</dbReference>
<dbReference type="SMART" id="SM01235">
    <property type="entry name" value="Haem_bd"/>
    <property type="match status" value="1"/>
</dbReference>
<dbReference type="OrthoDB" id="196738at2"/>
<dbReference type="RefSeq" id="WP_073085968.1">
    <property type="nucleotide sequence ID" value="NZ_FRBL01000009.1"/>
</dbReference>
<dbReference type="Pfam" id="PF14376">
    <property type="entry name" value="Haem_bd"/>
    <property type="match status" value="1"/>
</dbReference>
<gene>
    <name evidence="2" type="ORF">SAMN05444266_109364</name>
</gene>
<evidence type="ECO:0000259" key="1">
    <source>
        <dbReference type="SMART" id="SM01235"/>
    </source>
</evidence>
<dbReference type="InterPro" id="IPR025992">
    <property type="entry name" value="Haem-bd"/>
</dbReference>
<evidence type="ECO:0000313" key="3">
    <source>
        <dbReference type="Proteomes" id="UP000184420"/>
    </source>
</evidence>
<sequence length="143" mass="16502">MRIIIIVFLVVFVVLQFFRPAKPPQGGSDKSITAYYAIPPAVQTILVNACYDCHSNHTNYPWYTNIQPVGWLTYAHIRDGKTELNFDEFGAYSAKRQRNKLSSMREQVQSGKMPLASYTWLHPAARLTRDEKSQLLRWLETAH</sequence>
<proteinExistence type="predicted"/>
<feature type="domain" description="Haem-binding" evidence="1">
    <location>
        <begin position="9"/>
        <end position="142"/>
    </location>
</feature>
<dbReference type="AlphaFoldDB" id="A0A1M7KJA8"/>
<reference evidence="2 3" key="1">
    <citation type="submission" date="2016-11" db="EMBL/GenBank/DDBJ databases">
        <authorList>
            <person name="Jaros S."/>
            <person name="Januszkiewicz K."/>
            <person name="Wedrychowicz H."/>
        </authorList>
    </citation>
    <scope>NUCLEOTIDE SEQUENCE [LARGE SCALE GENOMIC DNA]</scope>
    <source>
        <strain evidence="2 3">DSM 27406</strain>
    </source>
</reference>
<name>A0A1M7KJA8_9BACT</name>
<evidence type="ECO:0000313" key="2">
    <source>
        <dbReference type="EMBL" id="SHM65485.1"/>
    </source>
</evidence>
<keyword evidence="3" id="KW-1185">Reference proteome</keyword>
<accession>A0A1M7KJA8</accession>
<dbReference type="EMBL" id="FRBL01000009">
    <property type="protein sequence ID" value="SHM65485.1"/>
    <property type="molecule type" value="Genomic_DNA"/>
</dbReference>
<organism evidence="2 3">
    <name type="scientific">Chitinophaga jiangningensis</name>
    <dbReference type="NCBI Taxonomy" id="1419482"/>
    <lineage>
        <taxon>Bacteria</taxon>
        <taxon>Pseudomonadati</taxon>
        <taxon>Bacteroidota</taxon>
        <taxon>Chitinophagia</taxon>
        <taxon>Chitinophagales</taxon>
        <taxon>Chitinophagaceae</taxon>
        <taxon>Chitinophaga</taxon>
    </lineage>
</organism>